<proteinExistence type="predicted"/>
<dbReference type="EMBL" id="UASS01000014">
    <property type="protein sequence ID" value="SPX60992.1"/>
    <property type="molecule type" value="Genomic_DNA"/>
</dbReference>
<accession>A0A0W0TKT9</accession>
<protein>
    <submittedName>
        <fullName evidence="1">Uncharacterized protein</fullName>
    </submittedName>
</protein>
<evidence type="ECO:0000313" key="4">
    <source>
        <dbReference type="Proteomes" id="UP000251942"/>
    </source>
</evidence>
<dbReference type="Proteomes" id="UP000251942">
    <property type="component" value="Unassembled WGS sequence"/>
</dbReference>
<dbReference type="Proteomes" id="UP000054698">
    <property type="component" value="Unassembled WGS sequence"/>
</dbReference>
<dbReference type="AlphaFoldDB" id="A0A0W0TKT9"/>
<dbReference type="OrthoDB" id="5633189at2"/>
<sequence length="433" mass="49563">MQDNSRMKGELLLRKNFLFFKSFETIRTLILIKNILALYGDNINAMHHLSTGEKPELVNPSIAIYNSNDFSFHFSDKVTAFFATTEPFDVVKYNKYLSDLLDRQLREIFGSAVVTVPYIPMSKEFEQIIHALQAFQTTTTSNPFHNYKIIIVSEKNYVELEEIPEKVVYLFLEKEGRYQAKFSLAGQRVATSFYQSTGSELIDEFAFSLDAADIVLDYALNERERVVEAVITRDQITNLVEHIDCGTLATNIFNLLADSKRELDTAGNHLDFSYLLETLNSTRDEGIPFFNVDGFAGHVFTILPVNDEIGTSEYCILQSNTANELHRHHAYNGKQWVENNKSEHVYTLEALVNLFNEFYSVDTKDDRKIAIYEELFSLAPLSKEEKKAILSKIESAPIHIYLCHYQPQTVSHKISTRLLDVQPAITNILVVGY</sequence>
<evidence type="ECO:0000313" key="1">
    <source>
        <dbReference type="EMBL" id="KTC96214.1"/>
    </source>
</evidence>
<dbReference type="RefSeq" id="WP_058446421.1">
    <property type="nucleotide sequence ID" value="NZ_CAAAHT010000011.1"/>
</dbReference>
<organism evidence="1 3">
    <name type="scientific">Legionella feeleii</name>
    <dbReference type="NCBI Taxonomy" id="453"/>
    <lineage>
        <taxon>Bacteria</taxon>
        <taxon>Pseudomonadati</taxon>
        <taxon>Pseudomonadota</taxon>
        <taxon>Gammaproteobacteria</taxon>
        <taxon>Legionellales</taxon>
        <taxon>Legionellaceae</taxon>
        <taxon>Legionella</taxon>
    </lineage>
</organism>
<dbReference type="STRING" id="453.Lfee_2012"/>
<evidence type="ECO:0000313" key="3">
    <source>
        <dbReference type="Proteomes" id="UP000054698"/>
    </source>
</evidence>
<reference evidence="1 3" key="1">
    <citation type="submission" date="2015-11" db="EMBL/GenBank/DDBJ databases">
        <title>Genomic analysis of 38 Legionella species identifies large and diverse effector repertoires.</title>
        <authorList>
            <person name="Burstein D."/>
            <person name="Amaro F."/>
            <person name="Zusman T."/>
            <person name="Lifshitz Z."/>
            <person name="Cohen O."/>
            <person name="Gilbert J.A."/>
            <person name="Pupko T."/>
            <person name="Shuman H.A."/>
            <person name="Segal G."/>
        </authorList>
    </citation>
    <scope>NUCLEOTIDE SEQUENCE [LARGE SCALE GENOMIC DNA]</scope>
    <source>
        <strain evidence="1 3">WO-44C</strain>
    </source>
</reference>
<name>A0A0W0TKT9_9GAMM</name>
<evidence type="ECO:0000313" key="2">
    <source>
        <dbReference type="EMBL" id="SPX60992.1"/>
    </source>
</evidence>
<dbReference type="PATRIC" id="fig|453.4.peg.2204"/>
<gene>
    <name evidence="1" type="ORF">Lfee_2012</name>
    <name evidence="2" type="ORF">NCTC12022_01730</name>
</gene>
<dbReference type="EMBL" id="LNYB01000081">
    <property type="protein sequence ID" value="KTC96214.1"/>
    <property type="molecule type" value="Genomic_DNA"/>
</dbReference>
<keyword evidence="3" id="KW-1185">Reference proteome</keyword>
<reference evidence="2 4" key="2">
    <citation type="submission" date="2018-06" db="EMBL/GenBank/DDBJ databases">
        <authorList>
            <consortium name="Pathogen Informatics"/>
            <person name="Doyle S."/>
        </authorList>
    </citation>
    <scope>NUCLEOTIDE SEQUENCE [LARGE SCALE GENOMIC DNA]</scope>
    <source>
        <strain evidence="2 4">NCTC12022</strain>
    </source>
</reference>